<dbReference type="Pfam" id="PF12796">
    <property type="entry name" value="Ank_2"/>
    <property type="match status" value="1"/>
</dbReference>
<comment type="caution">
    <text evidence="5">The sequence shown here is derived from an EMBL/GenBank/DDBJ whole genome shotgun (WGS) entry which is preliminary data.</text>
</comment>
<evidence type="ECO:0000256" key="1">
    <source>
        <dbReference type="ARBA" id="ARBA00022737"/>
    </source>
</evidence>
<feature type="repeat" description="ANK" evidence="3">
    <location>
        <begin position="176"/>
        <end position="208"/>
    </location>
</feature>
<dbReference type="GO" id="GO:0045944">
    <property type="term" value="P:positive regulation of transcription by RNA polymerase II"/>
    <property type="evidence" value="ECO:0007669"/>
    <property type="project" value="TreeGrafter"/>
</dbReference>
<keyword evidence="6" id="KW-1185">Reference proteome</keyword>
<feature type="signal peptide" evidence="4">
    <location>
        <begin position="1"/>
        <end position="20"/>
    </location>
</feature>
<name>A0A395NEB1_TRIAR</name>
<keyword evidence="1" id="KW-0677">Repeat</keyword>
<feature type="repeat" description="ANK" evidence="3">
    <location>
        <begin position="209"/>
        <end position="241"/>
    </location>
</feature>
<dbReference type="Proteomes" id="UP000266272">
    <property type="component" value="Unassembled WGS sequence"/>
</dbReference>
<reference evidence="5 6" key="1">
    <citation type="journal article" date="2018" name="PLoS Pathog.">
        <title>Evolution of structural diversity of trichothecenes, a family of toxins produced by plant pathogenic and entomopathogenic fungi.</title>
        <authorList>
            <person name="Proctor R.H."/>
            <person name="McCormick S.P."/>
            <person name="Kim H.S."/>
            <person name="Cardoza R.E."/>
            <person name="Stanley A.M."/>
            <person name="Lindo L."/>
            <person name="Kelly A."/>
            <person name="Brown D.W."/>
            <person name="Lee T."/>
            <person name="Vaughan M.M."/>
            <person name="Alexander N.J."/>
            <person name="Busman M."/>
            <person name="Gutierrez S."/>
        </authorList>
    </citation>
    <scope>NUCLEOTIDE SEQUENCE [LARGE SCALE GENOMIC DNA]</scope>
    <source>
        <strain evidence="5 6">IBT 40837</strain>
    </source>
</reference>
<dbReference type="STRING" id="490622.A0A395NEB1"/>
<dbReference type="PANTHER" id="PTHR24193">
    <property type="entry name" value="ANKYRIN REPEAT PROTEIN"/>
    <property type="match status" value="1"/>
</dbReference>
<dbReference type="InterPro" id="IPR050663">
    <property type="entry name" value="Ankyrin-SOCS_Box"/>
</dbReference>
<dbReference type="Gene3D" id="1.25.40.20">
    <property type="entry name" value="Ankyrin repeat-containing domain"/>
    <property type="match status" value="1"/>
</dbReference>
<proteinExistence type="predicted"/>
<evidence type="ECO:0000256" key="2">
    <source>
        <dbReference type="ARBA" id="ARBA00023043"/>
    </source>
</evidence>
<protein>
    <submittedName>
        <fullName evidence="5">Ankyrin repeat-containing</fullName>
    </submittedName>
</protein>
<dbReference type="GO" id="GO:0000976">
    <property type="term" value="F:transcription cis-regulatory region binding"/>
    <property type="evidence" value="ECO:0007669"/>
    <property type="project" value="TreeGrafter"/>
</dbReference>
<dbReference type="InterPro" id="IPR036770">
    <property type="entry name" value="Ankyrin_rpt-contain_sf"/>
</dbReference>
<dbReference type="Pfam" id="PF00023">
    <property type="entry name" value="Ank"/>
    <property type="match status" value="1"/>
</dbReference>
<dbReference type="SUPFAM" id="SSF48403">
    <property type="entry name" value="Ankyrin repeat"/>
    <property type="match status" value="1"/>
</dbReference>
<keyword evidence="2 3" id="KW-0040">ANK repeat</keyword>
<dbReference type="PANTHER" id="PTHR24193:SF121">
    <property type="entry name" value="ADA2A-CONTAINING COMPLEX COMPONENT 3, ISOFORM D"/>
    <property type="match status" value="1"/>
</dbReference>
<evidence type="ECO:0000313" key="5">
    <source>
        <dbReference type="EMBL" id="RFU74456.1"/>
    </source>
</evidence>
<evidence type="ECO:0000313" key="6">
    <source>
        <dbReference type="Proteomes" id="UP000266272"/>
    </source>
</evidence>
<evidence type="ECO:0000256" key="4">
    <source>
        <dbReference type="SAM" id="SignalP"/>
    </source>
</evidence>
<dbReference type="OrthoDB" id="194358at2759"/>
<organism evidence="5 6">
    <name type="scientific">Trichoderma arundinaceum</name>
    <dbReference type="NCBI Taxonomy" id="490622"/>
    <lineage>
        <taxon>Eukaryota</taxon>
        <taxon>Fungi</taxon>
        <taxon>Dikarya</taxon>
        <taxon>Ascomycota</taxon>
        <taxon>Pezizomycotina</taxon>
        <taxon>Sordariomycetes</taxon>
        <taxon>Hypocreomycetidae</taxon>
        <taxon>Hypocreales</taxon>
        <taxon>Hypocreaceae</taxon>
        <taxon>Trichoderma</taxon>
    </lineage>
</organism>
<dbReference type="EMBL" id="PXOA01000535">
    <property type="protein sequence ID" value="RFU74456.1"/>
    <property type="molecule type" value="Genomic_DNA"/>
</dbReference>
<keyword evidence="4" id="KW-0732">Signal</keyword>
<dbReference type="SMART" id="SM00248">
    <property type="entry name" value="ANK"/>
    <property type="match status" value="5"/>
</dbReference>
<dbReference type="GO" id="GO:0005634">
    <property type="term" value="C:nucleus"/>
    <property type="evidence" value="ECO:0007669"/>
    <property type="project" value="TreeGrafter"/>
</dbReference>
<dbReference type="PROSITE" id="PS50088">
    <property type="entry name" value="ANK_REPEAT"/>
    <property type="match status" value="2"/>
</dbReference>
<feature type="chain" id="PRO_5017475343" evidence="4">
    <location>
        <begin position="21"/>
        <end position="301"/>
    </location>
</feature>
<evidence type="ECO:0000256" key="3">
    <source>
        <dbReference type="PROSITE-ProRule" id="PRU00023"/>
    </source>
</evidence>
<gene>
    <name evidence="5" type="ORF">TARUN_7781</name>
</gene>
<dbReference type="AlphaFoldDB" id="A0A395NEB1"/>
<dbReference type="PROSITE" id="PS50297">
    <property type="entry name" value="ANK_REP_REGION"/>
    <property type="match status" value="1"/>
</dbReference>
<dbReference type="InterPro" id="IPR002110">
    <property type="entry name" value="Ankyrin_rpt"/>
</dbReference>
<sequence length="301" mass="33837">MPQESHRILAEICIWHLLFADFEVRLVDEIEVYCNSHVFLDYSAKNWTIHLCESLIGVKNPPTQSMLKLCDTASSRCQNWFMIYWRSTNTDFSRGFDSLMVASYFGLTNVTKLILRRDNIDLNVKDSRYERSALSWAAGNGFQDSVELLIEGTYRRWKGFKLPMKAGAQVDSVDRNAFTPLSHAVLNGHVDATKLLLKAGARADARDSIGGTPLDYANYNGNEHLLQLLFMSGDQVASENDISTRVLMSAVEKGNEDIVKLLLDRRKADPNSKDAKGGTLLSLVIKVSLHSLSKSWGTRSR</sequence>
<accession>A0A395NEB1</accession>